<dbReference type="InterPro" id="IPR003004">
    <property type="entry name" value="GspF/PilC"/>
</dbReference>
<organism evidence="17 18">
    <name type="scientific">Pelovirga terrestris</name>
    <dbReference type="NCBI Taxonomy" id="2771352"/>
    <lineage>
        <taxon>Bacteria</taxon>
        <taxon>Pseudomonadati</taxon>
        <taxon>Thermodesulfobacteriota</taxon>
        <taxon>Desulfuromonadia</taxon>
        <taxon>Geobacterales</taxon>
        <taxon>Geobacteraceae</taxon>
        <taxon>Pelovirga</taxon>
    </lineage>
</organism>
<keyword evidence="18" id="KW-1185">Reference proteome</keyword>
<evidence type="ECO:0000256" key="11">
    <source>
        <dbReference type="ARBA" id="ARBA00022989"/>
    </source>
</evidence>
<dbReference type="Gene3D" id="1.20.81.30">
    <property type="entry name" value="Type II secretion system (T2SS), domain F"/>
    <property type="match status" value="2"/>
</dbReference>
<evidence type="ECO:0000256" key="12">
    <source>
        <dbReference type="ARBA" id="ARBA00023136"/>
    </source>
</evidence>
<evidence type="ECO:0000256" key="10">
    <source>
        <dbReference type="ARBA" id="ARBA00022927"/>
    </source>
</evidence>
<evidence type="ECO:0000313" key="18">
    <source>
        <dbReference type="Proteomes" id="UP000632828"/>
    </source>
</evidence>
<feature type="transmembrane region" description="Helical" evidence="15">
    <location>
        <begin position="211"/>
        <end position="237"/>
    </location>
</feature>
<evidence type="ECO:0000256" key="14">
    <source>
        <dbReference type="RuleBase" id="RU003923"/>
    </source>
</evidence>
<feature type="transmembrane region" description="Helical" evidence="15">
    <location>
        <begin position="375"/>
        <end position="396"/>
    </location>
</feature>
<comment type="caution">
    <text evidence="17">The sequence shown here is derived from an EMBL/GenBank/DDBJ whole genome shotgun (WGS) entry which is preliminary data.</text>
</comment>
<protein>
    <recommendedName>
        <fullName evidence="13">General secretion pathway protein F</fullName>
    </recommendedName>
</protein>
<keyword evidence="4 14" id="KW-0813">Transport</keyword>
<dbReference type="InterPro" id="IPR001992">
    <property type="entry name" value="T2SS_GspF/T4SS_PilC_CS"/>
</dbReference>
<evidence type="ECO:0000256" key="5">
    <source>
        <dbReference type="ARBA" id="ARBA00022475"/>
    </source>
</evidence>
<dbReference type="InterPro" id="IPR018076">
    <property type="entry name" value="T2SS_GspF_dom"/>
</dbReference>
<dbReference type="InterPro" id="IPR011850">
    <property type="entry name" value="T2SS_GspF"/>
</dbReference>
<dbReference type="GO" id="GO:0005886">
    <property type="term" value="C:plasma membrane"/>
    <property type="evidence" value="ECO:0007669"/>
    <property type="project" value="UniProtKB-SubCell"/>
</dbReference>
<evidence type="ECO:0000256" key="8">
    <source>
        <dbReference type="ARBA" id="ARBA00022723"/>
    </source>
</evidence>
<comment type="function">
    <text evidence="1">Component of the type II secretion system inner membrane complex required for the energy-dependent secretion of extracellular factors such as proteases and toxins from the periplasm.</text>
</comment>
<keyword evidence="12 15" id="KW-0472">Membrane</keyword>
<comment type="similarity">
    <text evidence="3 14">Belongs to the GSP F family.</text>
</comment>
<dbReference type="Proteomes" id="UP000632828">
    <property type="component" value="Unassembled WGS sequence"/>
</dbReference>
<evidence type="ECO:0000256" key="13">
    <source>
        <dbReference type="ARBA" id="ARBA00030750"/>
    </source>
</evidence>
<dbReference type="EMBL" id="JACWUN010000007">
    <property type="protein sequence ID" value="MBD1400485.1"/>
    <property type="molecule type" value="Genomic_DNA"/>
</dbReference>
<dbReference type="NCBIfam" id="TIGR02120">
    <property type="entry name" value="GspF"/>
    <property type="match status" value="1"/>
</dbReference>
<dbReference type="GO" id="GO:0015627">
    <property type="term" value="C:type II protein secretion system complex"/>
    <property type="evidence" value="ECO:0007669"/>
    <property type="project" value="InterPro"/>
</dbReference>
<reference evidence="17" key="1">
    <citation type="submission" date="2020-09" db="EMBL/GenBank/DDBJ databases">
        <title>Pelobacter alkaliphilus sp. nov., a novel anaerobic arsenate-reducing bacterium from terrestrial mud volcano.</title>
        <authorList>
            <person name="Khomyakova M.A."/>
            <person name="Merkel A.Y."/>
            <person name="Slobodkin A.I."/>
        </authorList>
    </citation>
    <scope>NUCLEOTIDE SEQUENCE</scope>
    <source>
        <strain evidence="17">M08fum</strain>
    </source>
</reference>
<keyword evidence="5" id="KW-1003">Cell membrane</keyword>
<dbReference type="PANTHER" id="PTHR30012:SF0">
    <property type="entry name" value="TYPE II SECRETION SYSTEM PROTEIN F-RELATED"/>
    <property type="match status" value="1"/>
</dbReference>
<evidence type="ECO:0000313" key="17">
    <source>
        <dbReference type="EMBL" id="MBD1400485.1"/>
    </source>
</evidence>
<proteinExistence type="inferred from homology"/>
<evidence type="ECO:0000256" key="9">
    <source>
        <dbReference type="ARBA" id="ARBA00022837"/>
    </source>
</evidence>
<dbReference type="PROSITE" id="PS00874">
    <property type="entry name" value="T2SP_F"/>
    <property type="match status" value="1"/>
</dbReference>
<evidence type="ECO:0000256" key="3">
    <source>
        <dbReference type="ARBA" id="ARBA00005745"/>
    </source>
</evidence>
<evidence type="ECO:0000256" key="6">
    <source>
        <dbReference type="ARBA" id="ARBA00022519"/>
    </source>
</evidence>
<comment type="subcellular location">
    <subcellularLocation>
        <location evidence="2">Cell inner membrane</location>
        <topology evidence="2">Multi-pass membrane protein</topology>
    </subcellularLocation>
    <subcellularLocation>
        <location evidence="14">Cell membrane</location>
        <topology evidence="14">Multi-pass membrane protein</topology>
    </subcellularLocation>
</comment>
<keyword evidence="7 14" id="KW-0812">Transmembrane</keyword>
<dbReference type="Pfam" id="PF00482">
    <property type="entry name" value="T2SSF"/>
    <property type="match status" value="2"/>
</dbReference>
<keyword evidence="6" id="KW-0997">Cell inner membrane</keyword>
<gene>
    <name evidence="17" type="primary">gspF</name>
    <name evidence="17" type="ORF">ICT70_07360</name>
</gene>
<keyword evidence="10" id="KW-0653">Protein transport</keyword>
<evidence type="ECO:0000256" key="4">
    <source>
        <dbReference type="ARBA" id="ARBA00022448"/>
    </source>
</evidence>
<dbReference type="PRINTS" id="PR00812">
    <property type="entry name" value="BCTERIALGSPF"/>
</dbReference>
<dbReference type="PANTHER" id="PTHR30012">
    <property type="entry name" value="GENERAL SECRETION PATHWAY PROTEIN"/>
    <property type="match status" value="1"/>
</dbReference>
<dbReference type="GO" id="GO:0046872">
    <property type="term" value="F:metal ion binding"/>
    <property type="evidence" value="ECO:0007669"/>
    <property type="project" value="UniProtKB-KW"/>
</dbReference>
<dbReference type="FunFam" id="1.20.81.30:FF:000001">
    <property type="entry name" value="Type II secretion system protein F"/>
    <property type="match status" value="2"/>
</dbReference>
<evidence type="ECO:0000256" key="2">
    <source>
        <dbReference type="ARBA" id="ARBA00004429"/>
    </source>
</evidence>
<name>A0A8J6UIA3_9BACT</name>
<dbReference type="InterPro" id="IPR042094">
    <property type="entry name" value="T2SS_GspF_sf"/>
</dbReference>
<keyword evidence="11 15" id="KW-1133">Transmembrane helix</keyword>
<feature type="domain" description="Type II secretion system protein GspF" evidence="16">
    <location>
        <begin position="70"/>
        <end position="192"/>
    </location>
</feature>
<keyword evidence="9" id="KW-0106">Calcium</keyword>
<dbReference type="GO" id="GO:0015628">
    <property type="term" value="P:protein secretion by the type II secretion system"/>
    <property type="evidence" value="ECO:0007669"/>
    <property type="project" value="InterPro"/>
</dbReference>
<evidence type="ECO:0000256" key="1">
    <source>
        <dbReference type="ARBA" id="ARBA00002684"/>
    </source>
</evidence>
<feature type="transmembrane region" description="Helical" evidence="15">
    <location>
        <begin position="168"/>
        <end position="191"/>
    </location>
</feature>
<keyword evidence="8" id="KW-0479">Metal-binding</keyword>
<dbReference type="RefSeq" id="WP_191155059.1">
    <property type="nucleotide sequence ID" value="NZ_JACWUN010000007.1"/>
</dbReference>
<evidence type="ECO:0000256" key="7">
    <source>
        <dbReference type="ARBA" id="ARBA00022692"/>
    </source>
</evidence>
<evidence type="ECO:0000259" key="16">
    <source>
        <dbReference type="Pfam" id="PF00482"/>
    </source>
</evidence>
<sequence>MALFEYHALDANGKARRGVVEALSSNAASRKLREQGLFPTKLKGAREMTAGTTGTSLFRRVTVLELGVATRQLSVMLSAGMPLADAMAAVAEQQGRGELGSVLSRVRDDVLQGSSLHNALGAHPQIFQPLYISMVQVGEASGTLDKVLMQLADFMDEQSRFNSQLKAAMTYPILMFLVGTSVLVFLMTFVVPKITRMLEDLEQVLPLPTRLLMGFAEFLTGYWWVLLLAVALVFWVGHRYSVTNRGRLWFDRKKFDLPLIGSLALHKATARFARTTATLLHSGVPLLTTLQIVERLLGNNFLQQAVAEVREKVTQGAGLAVPLRDTGAFPPMLAQMAAVGERSGELEGLLFRVADIYEHQVQTKLNGLMALLEPLMIIFMGGVVGFIVLAVLLPIFQASQGMG</sequence>
<dbReference type="AlphaFoldDB" id="A0A8J6UIA3"/>
<evidence type="ECO:0000256" key="15">
    <source>
        <dbReference type="SAM" id="Phobius"/>
    </source>
</evidence>
<accession>A0A8J6UIA3</accession>
<feature type="domain" description="Type II secretion system protein GspF" evidence="16">
    <location>
        <begin position="272"/>
        <end position="394"/>
    </location>
</feature>